<dbReference type="Pfam" id="PF01872">
    <property type="entry name" value="RibD_C"/>
    <property type="match status" value="1"/>
</dbReference>
<keyword evidence="14 17" id="KW-0378">Hydrolase</keyword>
<dbReference type="SUPFAM" id="SSF53927">
    <property type="entry name" value="Cytidine deaminase-like"/>
    <property type="match status" value="1"/>
</dbReference>
<evidence type="ECO:0000256" key="12">
    <source>
        <dbReference type="ARBA" id="ARBA00049861"/>
    </source>
</evidence>
<evidence type="ECO:0000256" key="10">
    <source>
        <dbReference type="ARBA" id="ARBA00023002"/>
    </source>
</evidence>
<comment type="catalytic activity">
    <reaction evidence="13 14">
        <text>2,5-diamino-6-hydroxy-4-(5-phosphoribosylamino)-pyrimidine + H2O + H(+) = 5-amino-6-(5-phospho-D-ribosylamino)uracil + NH4(+)</text>
        <dbReference type="Rhea" id="RHEA:21868"/>
        <dbReference type="ChEBI" id="CHEBI:15377"/>
        <dbReference type="ChEBI" id="CHEBI:15378"/>
        <dbReference type="ChEBI" id="CHEBI:28938"/>
        <dbReference type="ChEBI" id="CHEBI:58453"/>
        <dbReference type="ChEBI" id="CHEBI:58614"/>
        <dbReference type="EC" id="3.5.4.26"/>
    </reaction>
</comment>
<dbReference type="PROSITE" id="PS51747">
    <property type="entry name" value="CYT_DCMP_DEAMINASES_2"/>
    <property type="match status" value="1"/>
</dbReference>
<evidence type="ECO:0000256" key="4">
    <source>
        <dbReference type="ARBA" id="ARBA00005259"/>
    </source>
</evidence>
<dbReference type="EMBL" id="CP121252">
    <property type="protein sequence ID" value="WFP15485.1"/>
    <property type="molecule type" value="Genomic_DNA"/>
</dbReference>
<comment type="pathway">
    <text evidence="2 14">Cofactor biosynthesis; riboflavin biosynthesis; 5-amino-6-(D-ribitylamino)uracil from GTP: step 2/4.</text>
</comment>
<evidence type="ECO:0000256" key="1">
    <source>
        <dbReference type="ARBA" id="ARBA00002151"/>
    </source>
</evidence>
<dbReference type="PIRSF" id="PIRSF006769">
    <property type="entry name" value="RibD"/>
    <property type="match status" value="1"/>
</dbReference>
<evidence type="ECO:0000256" key="7">
    <source>
        <dbReference type="ARBA" id="ARBA00022723"/>
    </source>
</evidence>
<feature type="domain" description="CMP/dCMP-type deaminase" evidence="16">
    <location>
        <begin position="5"/>
        <end position="124"/>
    </location>
</feature>
<dbReference type="InterPro" id="IPR002734">
    <property type="entry name" value="RibDG_C"/>
</dbReference>
<keyword evidence="7 14" id="KW-0479">Metal-binding</keyword>
<feature type="region of interest" description="Disordered" evidence="15">
    <location>
        <begin position="359"/>
        <end position="385"/>
    </location>
</feature>
<gene>
    <name evidence="17" type="primary">ribD</name>
    <name evidence="17" type="ORF">P8192_08655</name>
</gene>
<evidence type="ECO:0000256" key="6">
    <source>
        <dbReference type="ARBA" id="ARBA00022619"/>
    </source>
</evidence>
<evidence type="ECO:0000256" key="13">
    <source>
        <dbReference type="ARBA" id="ARBA00049886"/>
    </source>
</evidence>
<evidence type="ECO:0000256" key="15">
    <source>
        <dbReference type="SAM" id="MobiDB-lite"/>
    </source>
</evidence>
<reference evidence="17 18" key="1">
    <citation type="submission" date="2023-04" db="EMBL/GenBank/DDBJ databases">
        <title>Funneling lignin-derived compounds into biodiesel using alkali-halophilic Citricoccus sp. P2.</title>
        <authorList>
            <person name="Luo C.-B."/>
        </authorList>
    </citation>
    <scope>NUCLEOTIDE SEQUENCE [LARGE SCALE GENOMIC DNA]</scope>
    <source>
        <strain evidence="17 18">P2</strain>
    </source>
</reference>
<evidence type="ECO:0000256" key="11">
    <source>
        <dbReference type="ARBA" id="ARBA00023268"/>
    </source>
</evidence>
<evidence type="ECO:0000256" key="8">
    <source>
        <dbReference type="ARBA" id="ARBA00022833"/>
    </source>
</evidence>
<evidence type="ECO:0000256" key="9">
    <source>
        <dbReference type="ARBA" id="ARBA00022857"/>
    </source>
</evidence>
<evidence type="ECO:0000313" key="17">
    <source>
        <dbReference type="EMBL" id="WFP15485.1"/>
    </source>
</evidence>
<comment type="similarity">
    <text evidence="4 14">In the N-terminal section; belongs to the cytidine and deoxycytidylate deaminase family.</text>
</comment>
<evidence type="ECO:0000256" key="14">
    <source>
        <dbReference type="PIRNR" id="PIRNR006769"/>
    </source>
</evidence>
<dbReference type="InterPro" id="IPR004794">
    <property type="entry name" value="Eubact_RibD"/>
</dbReference>
<dbReference type="EC" id="3.5.4.26" evidence="14"/>
<dbReference type="NCBIfam" id="TIGR00326">
    <property type="entry name" value="eubact_ribD"/>
    <property type="match status" value="1"/>
</dbReference>
<protein>
    <recommendedName>
        <fullName evidence="14">Riboflavin biosynthesis protein RibD</fullName>
    </recommendedName>
    <domain>
        <recommendedName>
            <fullName evidence="14">Diaminohydroxyphosphoribosylaminopyrimidine deaminase</fullName>
            <shortName evidence="14">DRAP deaminase</shortName>
            <ecNumber evidence="14">3.5.4.26</ecNumber>
        </recommendedName>
        <alternativeName>
            <fullName evidence="14">Riboflavin-specific deaminase</fullName>
        </alternativeName>
    </domain>
    <domain>
        <recommendedName>
            <fullName evidence="14">5-amino-6-(5-phosphoribosylamino)uracil reductase</fullName>
            <ecNumber evidence="14">1.1.1.193</ecNumber>
        </recommendedName>
        <alternativeName>
            <fullName evidence="14">HTP reductase</fullName>
        </alternativeName>
    </domain>
</protein>
<evidence type="ECO:0000256" key="3">
    <source>
        <dbReference type="ARBA" id="ARBA00004910"/>
    </source>
</evidence>
<evidence type="ECO:0000256" key="2">
    <source>
        <dbReference type="ARBA" id="ARBA00004882"/>
    </source>
</evidence>
<keyword evidence="10 14" id="KW-0560">Oxidoreductase</keyword>
<dbReference type="Gene3D" id="3.40.430.10">
    <property type="entry name" value="Dihydrofolate Reductase, subunit A"/>
    <property type="match status" value="1"/>
</dbReference>
<feature type="compositionally biased region" description="Basic and acidic residues" evidence="15">
    <location>
        <begin position="369"/>
        <end position="385"/>
    </location>
</feature>
<evidence type="ECO:0000313" key="18">
    <source>
        <dbReference type="Proteomes" id="UP001219037"/>
    </source>
</evidence>
<name>A0ABY8H2W8_9MICC</name>
<keyword evidence="11" id="KW-0511">Multifunctional enzyme</keyword>
<dbReference type="EC" id="1.1.1.193" evidence="14"/>
<sequence>MTRLGDIDDAMERALTLARRSPALGPDNQNPPVGCVLIDADGRIVAEGWHRGAGTPHAEVEALTHLQRRHSPGLDPAELTAVVTLEPCNHIGRTGPCSQALLDAGIGAVAYGAADPGPESSGGAQRLLCNGVTVIPRVQEQRCLGLIRDWLIQLEERPAAAVIVKWAQSLDGRVAAEDGSSQWITSPEARTDVHHQRSRADFIVVGTGTLLSDDPSLTARDTDGGLLVPPVHQPVPVVIGHRPIPAEAAVLRHPALDAHGLDAPLQLTGDDLAADLANLVERGGPGTRIFVEGGPRLANAILRAGLATDVLVYTAPVLLGGPYTAVDSLGVTTVGGAVKLRPLTEHWLGPDHVLHAVLPTTSAGSPTDDDNHTRTKGENRVHRTR</sequence>
<dbReference type="InterPro" id="IPR016193">
    <property type="entry name" value="Cytidine_deaminase-like"/>
</dbReference>
<dbReference type="GO" id="GO:0008835">
    <property type="term" value="F:diaminohydroxyphosphoribosylaminopyrimidine deaminase activity"/>
    <property type="evidence" value="ECO:0007669"/>
    <property type="project" value="UniProtKB-EC"/>
</dbReference>
<dbReference type="InterPro" id="IPR016192">
    <property type="entry name" value="APOBEC/CMP_deaminase_Zn-bd"/>
</dbReference>
<comment type="function">
    <text evidence="1 14">Converts 2,5-diamino-6-(ribosylamino)-4(3h)-pyrimidinone 5'-phosphate into 5-amino-6-(ribosylamino)-2,4(1h,3h)-pyrimidinedione 5'-phosphate.</text>
</comment>
<dbReference type="GO" id="GO:0008703">
    <property type="term" value="F:5-amino-6-(5-phosphoribosylamino)uracil reductase activity"/>
    <property type="evidence" value="ECO:0007669"/>
    <property type="project" value="UniProtKB-EC"/>
</dbReference>
<keyword evidence="8 14" id="KW-0862">Zinc</keyword>
<evidence type="ECO:0000256" key="5">
    <source>
        <dbReference type="ARBA" id="ARBA00007417"/>
    </source>
</evidence>
<keyword evidence="9 14" id="KW-0521">NADP</keyword>
<dbReference type="PANTHER" id="PTHR38011:SF7">
    <property type="entry name" value="2,5-DIAMINO-6-RIBOSYLAMINO-4(3H)-PYRIMIDINONE 5'-PHOSPHATE REDUCTASE"/>
    <property type="match status" value="1"/>
</dbReference>
<dbReference type="PROSITE" id="PS00903">
    <property type="entry name" value="CYT_DCMP_DEAMINASES_1"/>
    <property type="match status" value="1"/>
</dbReference>
<keyword evidence="18" id="KW-1185">Reference proteome</keyword>
<comment type="similarity">
    <text evidence="5 14">In the C-terminal section; belongs to the HTP reductase family.</text>
</comment>
<dbReference type="InterPro" id="IPR024072">
    <property type="entry name" value="DHFR-like_dom_sf"/>
</dbReference>
<dbReference type="PANTHER" id="PTHR38011">
    <property type="entry name" value="DIHYDROFOLATE REDUCTASE FAMILY PROTEIN (AFU_ORTHOLOGUE AFUA_8G06820)"/>
    <property type="match status" value="1"/>
</dbReference>
<dbReference type="InterPro" id="IPR050765">
    <property type="entry name" value="Riboflavin_Biosynth_HTPR"/>
</dbReference>
<comment type="cofactor">
    <cofactor evidence="14">
        <name>Zn(2+)</name>
        <dbReference type="ChEBI" id="CHEBI:29105"/>
    </cofactor>
    <text evidence="14">Binds 1 zinc ion.</text>
</comment>
<comment type="catalytic activity">
    <reaction evidence="12 14">
        <text>5-amino-6-(5-phospho-D-ribitylamino)uracil + NADP(+) = 5-amino-6-(5-phospho-D-ribosylamino)uracil + NADPH + H(+)</text>
        <dbReference type="Rhea" id="RHEA:17845"/>
        <dbReference type="ChEBI" id="CHEBI:15378"/>
        <dbReference type="ChEBI" id="CHEBI:57783"/>
        <dbReference type="ChEBI" id="CHEBI:58349"/>
        <dbReference type="ChEBI" id="CHEBI:58421"/>
        <dbReference type="ChEBI" id="CHEBI:58453"/>
        <dbReference type="EC" id="1.1.1.193"/>
    </reaction>
</comment>
<dbReference type="Proteomes" id="UP001219037">
    <property type="component" value="Chromosome"/>
</dbReference>
<accession>A0ABY8H2W8</accession>
<evidence type="ECO:0000259" key="16">
    <source>
        <dbReference type="PROSITE" id="PS51747"/>
    </source>
</evidence>
<dbReference type="CDD" id="cd01284">
    <property type="entry name" value="Riboflavin_deaminase-reductase"/>
    <property type="match status" value="1"/>
</dbReference>
<dbReference type="InterPro" id="IPR002125">
    <property type="entry name" value="CMP_dCMP_dom"/>
</dbReference>
<dbReference type="SUPFAM" id="SSF53597">
    <property type="entry name" value="Dihydrofolate reductase-like"/>
    <property type="match status" value="1"/>
</dbReference>
<keyword evidence="6 14" id="KW-0686">Riboflavin biosynthesis</keyword>
<comment type="pathway">
    <text evidence="3 14">Cofactor biosynthesis; riboflavin biosynthesis; 5-amino-6-(D-ribitylamino)uracil from GTP: step 3/4.</text>
</comment>
<organism evidence="17 18">
    <name type="scientific">Citricoccus muralis</name>
    <dbReference type="NCBI Taxonomy" id="169134"/>
    <lineage>
        <taxon>Bacteria</taxon>
        <taxon>Bacillati</taxon>
        <taxon>Actinomycetota</taxon>
        <taxon>Actinomycetes</taxon>
        <taxon>Micrococcales</taxon>
        <taxon>Micrococcaceae</taxon>
        <taxon>Citricoccus</taxon>
    </lineage>
</organism>
<dbReference type="Pfam" id="PF00383">
    <property type="entry name" value="dCMP_cyt_deam_1"/>
    <property type="match status" value="1"/>
</dbReference>
<dbReference type="Gene3D" id="3.40.140.10">
    <property type="entry name" value="Cytidine Deaminase, domain 2"/>
    <property type="match status" value="1"/>
</dbReference>
<proteinExistence type="inferred from homology"/>
<dbReference type="RefSeq" id="WP_278156263.1">
    <property type="nucleotide sequence ID" value="NZ_CP121252.1"/>
</dbReference>